<evidence type="ECO:0000313" key="8">
    <source>
        <dbReference type="Proteomes" id="UP000198859"/>
    </source>
</evidence>
<dbReference type="Pfam" id="PF00392">
    <property type="entry name" value="GntR"/>
    <property type="match status" value="1"/>
</dbReference>
<dbReference type="AlphaFoldDB" id="A0A1H1Y5Y0"/>
<dbReference type="Proteomes" id="UP000198859">
    <property type="component" value="Chromosome I"/>
</dbReference>
<dbReference type="OrthoDB" id="4307011at2"/>
<dbReference type="PANTHER" id="PTHR46577:SF1">
    <property type="entry name" value="HTH-TYPE TRANSCRIPTIONAL REGULATORY PROTEIN GABR"/>
    <property type="match status" value="1"/>
</dbReference>
<accession>A0A1H1Y5Y0</accession>
<evidence type="ECO:0000256" key="2">
    <source>
        <dbReference type="ARBA" id="ARBA00023015"/>
    </source>
</evidence>
<dbReference type="InterPro" id="IPR036388">
    <property type="entry name" value="WH-like_DNA-bd_sf"/>
</dbReference>
<dbReference type="InterPro" id="IPR000524">
    <property type="entry name" value="Tscrpt_reg_HTH_GntR"/>
</dbReference>
<evidence type="ECO:0000256" key="1">
    <source>
        <dbReference type="ARBA" id="ARBA00022898"/>
    </source>
</evidence>
<protein>
    <submittedName>
        <fullName evidence="7">DNA-binding transcriptional regulator YhcF, GntR family</fullName>
    </submittedName>
</protein>
<gene>
    <name evidence="7" type="ORF">SAMN04488570_3725</name>
</gene>
<keyword evidence="2" id="KW-0805">Transcription regulation</keyword>
<keyword evidence="3 7" id="KW-0238">DNA-binding</keyword>
<dbReference type="RefSeq" id="WP_091732849.1">
    <property type="nucleotide sequence ID" value="NZ_LT629757.1"/>
</dbReference>
<dbReference type="EMBL" id="LT629757">
    <property type="protein sequence ID" value="SDT16827.1"/>
    <property type="molecule type" value="Genomic_DNA"/>
</dbReference>
<organism evidence="7 8">
    <name type="scientific">Nocardioides scoriae</name>
    <dbReference type="NCBI Taxonomy" id="642780"/>
    <lineage>
        <taxon>Bacteria</taxon>
        <taxon>Bacillati</taxon>
        <taxon>Actinomycetota</taxon>
        <taxon>Actinomycetes</taxon>
        <taxon>Propionibacteriales</taxon>
        <taxon>Nocardioidaceae</taxon>
        <taxon>Nocardioides</taxon>
    </lineage>
</organism>
<evidence type="ECO:0000256" key="4">
    <source>
        <dbReference type="ARBA" id="ARBA00023163"/>
    </source>
</evidence>
<dbReference type="Gene3D" id="1.10.10.10">
    <property type="entry name" value="Winged helix-like DNA-binding domain superfamily/Winged helix DNA-binding domain"/>
    <property type="match status" value="1"/>
</dbReference>
<evidence type="ECO:0000256" key="5">
    <source>
        <dbReference type="SAM" id="MobiDB-lite"/>
    </source>
</evidence>
<dbReference type="STRING" id="642780.SAMN04488570_3725"/>
<dbReference type="CDD" id="cd07377">
    <property type="entry name" value="WHTH_GntR"/>
    <property type="match status" value="1"/>
</dbReference>
<evidence type="ECO:0000256" key="3">
    <source>
        <dbReference type="ARBA" id="ARBA00023125"/>
    </source>
</evidence>
<dbReference type="InterPro" id="IPR051446">
    <property type="entry name" value="HTH_trans_reg/aminotransferase"/>
</dbReference>
<keyword evidence="8" id="KW-1185">Reference proteome</keyword>
<sequence>MTRPESSLGIRVDEGATAPPYEQVREQLRERVGSGELAPGTRLPPVRRLAEDLGLAPGTVARAYRELEALGVIETRGRAGSVVTGGGVEQAAREAAAAYAERTRALGLSPAEALALVHRVLG</sequence>
<dbReference type="InterPro" id="IPR036390">
    <property type="entry name" value="WH_DNA-bd_sf"/>
</dbReference>
<keyword evidence="1" id="KW-0663">Pyridoxal phosphate</keyword>
<dbReference type="SMART" id="SM00345">
    <property type="entry name" value="HTH_GNTR"/>
    <property type="match status" value="1"/>
</dbReference>
<keyword evidence="4" id="KW-0804">Transcription</keyword>
<dbReference type="SUPFAM" id="SSF46785">
    <property type="entry name" value="Winged helix' DNA-binding domain"/>
    <property type="match status" value="1"/>
</dbReference>
<feature type="domain" description="HTH gntR-type" evidence="6">
    <location>
        <begin position="18"/>
        <end position="86"/>
    </location>
</feature>
<proteinExistence type="predicted"/>
<dbReference type="PROSITE" id="PS50949">
    <property type="entry name" value="HTH_GNTR"/>
    <property type="match status" value="1"/>
</dbReference>
<name>A0A1H1Y5Y0_9ACTN</name>
<reference evidence="8" key="1">
    <citation type="submission" date="2016-10" db="EMBL/GenBank/DDBJ databases">
        <authorList>
            <person name="Varghese N."/>
            <person name="Submissions S."/>
        </authorList>
    </citation>
    <scope>NUCLEOTIDE SEQUENCE [LARGE SCALE GENOMIC DNA]</scope>
    <source>
        <strain evidence="8">DSM 22127</strain>
    </source>
</reference>
<dbReference type="GO" id="GO:0003700">
    <property type="term" value="F:DNA-binding transcription factor activity"/>
    <property type="evidence" value="ECO:0007669"/>
    <property type="project" value="InterPro"/>
</dbReference>
<dbReference type="GO" id="GO:0003677">
    <property type="term" value="F:DNA binding"/>
    <property type="evidence" value="ECO:0007669"/>
    <property type="project" value="UniProtKB-KW"/>
</dbReference>
<evidence type="ECO:0000259" key="6">
    <source>
        <dbReference type="PROSITE" id="PS50949"/>
    </source>
</evidence>
<feature type="region of interest" description="Disordered" evidence="5">
    <location>
        <begin position="1"/>
        <end position="21"/>
    </location>
</feature>
<evidence type="ECO:0000313" key="7">
    <source>
        <dbReference type="EMBL" id="SDT16827.1"/>
    </source>
</evidence>
<dbReference type="PANTHER" id="PTHR46577">
    <property type="entry name" value="HTH-TYPE TRANSCRIPTIONAL REGULATORY PROTEIN GABR"/>
    <property type="match status" value="1"/>
</dbReference>